<dbReference type="AlphaFoldDB" id="A0A3S3AA30"/>
<dbReference type="EMBL" id="RKLN01000003">
    <property type="protein sequence ID" value="RVW03222.1"/>
    <property type="molecule type" value="Genomic_DNA"/>
</dbReference>
<gene>
    <name evidence="1" type="ORF">EF834_08595</name>
</gene>
<organism evidence="1 2">
    <name type="scientific">Rhodococcus spongiicola</name>
    <dbReference type="NCBI Taxonomy" id="2487352"/>
    <lineage>
        <taxon>Bacteria</taxon>
        <taxon>Bacillati</taxon>
        <taxon>Actinomycetota</taxon>
        <taxon>Actinomycetes</taxon>
        <taxon>Mycobacteriales</taxon>
        <taxon>Nocardiaceae</taxon>
        <taxon>Rhodococcus</taxon>
    </lineage>
</organism>
<dbReference type="Proteomes" id="UP000284333">
    <property type="component" value="Unassembled WGS sequence"/>
</dbReference>
<dbReference type="InterPro" id="IPR010985">
    <property type="entry name" value="Ribbon_hlx_hlx"/>
</dbReference>
<keyword evidence="2" id="KW-1185">Reference proteome</keyword>
<reference evidence="1 2" key="1">
    <citation type="submission" date="2018-11" db="EMBL/GenBank/DDBJ databases">
        <title>Rhodococcus spongicola sp. nov. and Rhodococcus xishaensis sp. nov. from marine sponges.</title>
        <authorList>
            <person name="Li L."/>
            <person name="Lin H.W."/>
        </authorList>
    </citation>
    <scope>NUCLEOTIDE SEQUENCE [LARGE SCALE GENOMIC DNA]</scope>
    <source>
        <strain evidence="1 2">LHW50502</strain>
    </source>
</reference>
<evidence type="ECO:0008006" key="3">
    <source>
        <dbReference type="Google" id="ProtNLM"/>
    </source>
</evidence>
<proteinExistence type="predicted"/>
<dbReference type="GO" id="GO:0006355">
    <property type="term" value="P:regulation of DNA-templated transcription"/>
    <property type="evidence" value="ECO:0007669"/>
    <property type="project" value="InterPro"/>
</dbReference>
<protein>
    <recommendedName>
        <fullName evidence="3">Antitoxin Phd</fullName>
    </recommendedName>
</protein>
<evidence type="ECO:0000313" key="1">
    <source>
        <dbReference type="EMBL" id="RVW03222.1"/>
    </source>
</evidence>
<evidence type="ECO:0000313" key="2">
    <source>
        <dbReference type="Proteomes" id="UP000284333"/>
    </source>
</evidence>
<dbReference type="OrthoDB" id="3872513at2"/>
<dbReference type="SUPFAM" id="SSF47598">
    <property type="entry name" value="Ribbon-helix-helix"/>
    <property type="match status" value="1"/>
</dbReference>
<name>A0A3S3AA30_9NOCA</name>
<sequence>MPALNITFTDEEHRALREAAERENVSLRTFVHDAVVEAARSRKHVRDEILARINDKSAELHRRLA</sequence>
<comment type="caution">
    <text evidence="1">The sequence shown here is derived from an EMBL/GenBank/DDBJ whole genome shotgun (WGS) entry which is preliminary data.</text>
</comment>
<dbReference type="RefSeq" id="WP_127946809.1">
    <property type="nucleotide sequence ID" value="NZ_RKLN01000003.1"/>
</dbReference>
<accession>A0A3S3AA30</accession>